<organism evidence="1 2">
    <name type="scientific">Bacteroides eggerthii</name>
    <dbReference type="NCBI Taxonomy" id="28111"/>
    <lineage>
        <taxon>Bacteria</taxon>
        <taxon>Pseudomonadati</taxon>
        <taxon>Bacteroidota</taxon>
        <taxon>Bacteroidia</taxon>
        <taxon>Bacteroidales</taxon>
        <taxon>Bacteroidaceae</taxon>
        <taxon>Bacteroides</taxon>
    </lineage>
</organism>
<dbReference type="Pfam" id="PF20459">
    <property type="entry name" value="DUF6712"/>
    <property type="match status" value="2"/>
</dbReference>
<comment type="caution">
    <text evidence="1">The sequence shown here is derived from an EMBL/GenBank/DDBJ whole genome shotgun (WGS) entry which is preliminary data.</text>
</comment>
<sequence length="310" mass="35830">MIFNKDKNGAKELRELTSNYYANNDFNKIIGEIELAADELAQLVGKPVMNLAEKYYNTSEESKEHLDFVRKVQRPIALLATLRLYQKNDLSHEDDGCKFKVATDNSEKLPWEWQLDRDDALHLEEYYKAVDVLIRYLNDEEPEEWTNSDTYKLSQTLLIRNGASFDRYFPIEKSERMFLILLPFIQEAQQLTVKRAYGVTSWDVLVTEKEVPETDAHFAACKAVALLAMSMALRRLSLSVIPGGIVRKFMAESDMGKSEPALLEDVNRVSQWLADDAAVWIDEMKRARDGSIPEYDLLPKNDKRNKYCRL</sequence>
<name>A0A7X9SA73_9BACE</name>
<evidence type="ECO:0000313" key="2">
    <source>
        <dbReference type="Proteomes" id="UP000520291"/>
    </source>
</evidence>
<accession>A0A7X9SA73</accession>
<evidence type="ECO:0000313" key="1">
    <source>
        <dbReference type="EMBL" id="NME85363.1"/>
    </source>
</evidence>
<dbReference type="RefSeq" id="WP_168947327.1">
    <property type="nucleotide sequence ID" value="NZ_JABAGL010000005.1"/>
</dbReference>
<reference evidence="1 2" key="1">
    <citation type="submission" date="2020-04" db="EMBL/GenBank/DDBJ databases">
        <authorList>
            <person name="Hitch T.C.A."/>
            <person name="Wylensek D."/>
            <person name="Clavel T."/>
        </authorList>
    </citation>
    <scope>NUCLEOTIDE SEQUENCE [LARGE SCALE GENOMIC DNA]</scope>
    <source>
        <strain evidence="1 2">WCA3-601-WT-5E</strain>
    </source>
</reference>
<dbReference type="InterPro" id="IPR046558">
    <property type="entry name" value="DUF6712"/>
</dbReference>
<gene>
    <name evidence="1" type="ORF">HF841_04900</name>
</gene>
<dbReference type="Proteomes" id="UP000520291">
    <property type="component" value="Unassembled WGS sequence"/>
</dbReference>
<proteinExistence type="predicted"/>
<protein>
    <submittedName>
        <fullName evidence="1">Uncharacterized protein</fullName>
    </submittedName>
</protein>
<dbReference type="AlphaFoldDB" id="A0A7X9SA73"/>
<dbReference type="EMBL" id="JABAGL010000005">
    <property type="protein sequence ID" value="NME85363.1"/>
    <property type="molecule type" value="Genomic_DNA"/>
</dbReference>